<comment type="caution">
    <text evidence="1">The sequence shown here is derived from an EMBL/GenBank/DDBJ whole genome shotgun (WGS) entry which is preliminary data.</text>
</comment>
<protein>
    <submittedName>
        <fullName evidence="1">Uncharacterized protein</fullName>
    </submittedName>
</protein>
<gene>
    <name evidence="1" type="ORF">KY290_036314</name>
</gene>
<name>A0ABQ7TTM6_SOLTU</name>
<dbReference type="EMBL" id="JAIVGD010000028">
    <property type="protein sequence ID" value="KAH0737609.1"/>
    <property type="molecule type" value="Genomic_DNA"/>
</dbReference>
<sequence length="76" mass="8535">MKMTTAYYVGFSSNIVDEEQGIFKMNREAVESDSNEMKTRRCISSRRTDGTISSFGSESVGINPSLTLAQDILYRI</sequence>
<reference evidence="1 2" key="1">
    <citation type="journal article" date="2021" name="bioRxiv">
        <title>Chromosome-scale and haplotype-resolved genome assembly of a tetraploid potato cultivar.</title>
        <authorList>
            <person name="Sun H."/>
            <person name="Jiao W.-B."/>
            <person name="Krause K."/>
            <person name="Campoy J.A."/>
            <person name="Goel M."/>
            <person name="Folz-Donahue K."/>
            <person name="Kukat C."/>
            <person name="Huettel B."/>
            <person name="Schneeberger K."/>
        </authorList>
    </citation>
    <scope>NUCLEOTIDE SEQUENCE [LARGE SCALE GENOMIC DNA]</scope>
    <source>
        <strain evidence="1">SolTubOtavaFocal</strain>
        <tissue evidence="1">Leaves</tissue>
    </source>
</reference>
<proteinExistence type="predicted"/>
<keyword evidence="2" id="KW-1185">Reference proteome</keyword>
<evidence type="ECO:0000313" key="1">
    <source>
        <dbReference type="EMBL" id="KAH0737609.1"/>
    </source>
</evidence>
<evidence type="ECO:0000313" key="2">
    <source>
        <dbReference type="Proteomes" id="UP000826656"/>
    </source>
</evidence>
<dbReference type="Proteomes" id="UP000826656">
    <property type="component" value="Unassembled WGS sequence"/>
</dbReference>
<organism evidence="1 2">
    <name type="scientific">Solanum tuberosum</name>
    <name type="common">Potato</name>
    <dbReference type="NCBI Taxonomy" id="4113"/>
    <lineage>
        <taxon>Eukaryota</taxon>
        <taxon>Viridiplantae</taxon>
        <taxon>Streptophyta</taxon>
        <taxon>Embryophyta</taxon>
        <taxon>Tracheophyta</taxon>
        <taxon>Spermatophyta</taxon>
        <taxon>Magnoliopsida</taxon>
        <taxon>eudicotyledons</taxon>
        <taxon>Gunneridae</taxon>
        <taxon>Pentapetalae</taxon>
        <taxon>asterids</taxon>
        <taxon>lamiids</taxon>
        <taxon>Solanales</taxon>
        <taxon>Solanaceae</taxon>
        <taxon>Solanoideae</taxon>
        <taxon>Solaneae</taxon>
        <taxon>Solanum</taxon>
    </lineage>
</organism>
<accession>A0ABQ7TTM6</accession>